<dbReference type="InterPro" id="IPR015421">
    <property type="entry name" value="PyrdxlP-dep_Trfase_major"/>
</dbReference>
<dbReference type="InterPro" id="IPR004838">
    <property type="entry name" value="NHTrfase_class1_PyrdxlP-BS"/>
</dbReference>
<dbReference type="InterPro" id="IPR050596">
    <property type="entry name" value="AspAT/PAT-like"/>
</dbReference>
<dbReference type="KEGG" id="dge:Dgeo_1627"/>
<dbReference type="EC" id="2.6.1.-" evidence="8"/>
<dbReference type="Gene3D" id="3.90.1150.10">
    <property type="entry name" value="Aspartate Aminotransferase, domain 1"/>
    <property type="match status" value="1"/>
</dbReference>
<keyword evidence="3 8" id="KW-0032">Aminotransferase</keyword>
<comment type="function">
    <text evidence="7">Catalyzes the reversible conversion of aspartate and 2-oxoglutarate to glutamate and oxaloacetate. Can also transaminate prephenate in the presence of aspartate.</text>
</comment>
<evidence type="ECO:0000256" key="5">
    <source>
        <dbReference type="ARBA" id="ARBA00022898"/>
    </source>
</evidence>
<evidence type="ECO:0000313" key="10">
    <source>
        <dbReference type="EMBL" id="ABF45922.1"/>
    </source>
</evidence>
<dbReference type="HOGENOM" id="CLU_017584_4_3_0"/>
<proteinExistence type="inferred from homology"/>
<dbReference type="eggNOG" id="COG0436">
    <property type="taxonomic scope" value="Bacteria"/>
</dbReference>
<dbReference type="FunFam" id="3.40.640.10:FF:000033">
    <property type="entry name" value="Aspartate aminotransferase"/>
    <property type="match status" value="1"/>
</dbReference>
<dbReference type="InterPro" id="IPR004839">
    <property type="entry name" value="Aminotransferase_I/II_large"/>
</dbReference>
<dbReference type="GO" id="GO:0006520">
    <property type="term" value="P:amino acid metabolic process"/>
    <property type="evidence" value="ECO:0007669"/>
    <property type="project" value="InterPro"/>
</dbReference>
<protein>
    <recommendedName>
        <fullName evidence="8">Aminotransferase</fullName>
        <ecNumber evidence="8">2.6.1.-</ecNumber>
    </recommendedName>
</protein>
<evidence type="ECO:0000256" key="8">
    <source>
        <dbReference type="RuleBase" id="RU000481"/>
    </source>
</evidence>
<keyword evidence="5" id="KW-0663">Pyridoxal phosphate</keyword>
<evidence type="ECO:0000256" key="7">
    <source>
        <dbReference type="ARBA" id="ARBA00057886"/>
    </source>
</evidence>
<dbReference type="STRING" id="319795.Dgeo_1627"/>
<name>Q1IXW2_DEIGD</name>
<comment type="cofactor">
    <cofactor evidence="1 8">
        <name>pyridoxal 5'-phosphate</name>
        <dbReference type="ChEBI" id="CHEBI:597326"/>
    </cofactor>
</comment>
<evidence type="ECO:0000259" key="9">
    <source>
        <dbReference type="Pfam" id="PF00155"/>
    </source>
</evidence>
<accession>Q1IXW2</accession>
<dbReference type="AlphaFoldDB" id="Q1IXW2"/>
<dbReference type="PROSITE" id="PS00105">
    <property type="entry name" value="AA_TRANSFER_CLASS_1"/>
    <property type="match status" value="1"/>
</dbReference>
<keyword evidence="11" id="KW-1185">Reference proteome</keyword>
<dbReference type="Proteomes" id="UP000002431">
    <property type="component" value="Chromosome"/>
</dbReference>
<comment type="catalytic activity">
    <reaction evidence="6">
        <text>L-arogenate + oxaloacetate = prephenate + L-aspartate</text>
        <dbReference type="Rhea" id="RHEA:20445"/>
        <dbReference type="ChEBI" id="CHEBI:16452"/>
        <dbReference type="ChEBI" id="CHEBI:29934"/>
        <dbReference type="ChEBI" id="CHEBI:29991"/>
        <dbReference type="ChEBI" id="CHEBI:58180"/>
        <dbReference type="EC" id="2.6.1.78"/>
    </reaction>
</comment>
<feature type="domain" description="Aminotransferase class I/classII large" evidence="9">
    <location>
        <begin position="40"/>
        <end position="387"/>
    </location>
</feature>
<keyword evidence="4 8" id="KW-0808">Transferase</keyword>
<reference evidence="10" key="1">
    <citation type="submission" date="2006-04" db="EMBL/GenBank/DDBJ databases">
        <title>Complete sequence of chromosome of Deinococcus geothermalis DSM 11300.</title>
        <authorList>
            <consortium name="US DOE Joint Genome Institute"/>
            <person name="Copeland A."/>
            <person name="Lucas S."/>
            <person name="Lapidus A."/>
            <person name="Barry K."/>
            <person name="Detter J.C."/>
            <person name="Glavina del Rio T."/>
            <person name="Hammon N."/>
            <person name="Israni S."/>
            <person name="Dalin E."/>
            <person name="Tice H."/>
            <person name="Pitluck S."/>
            <person name="Brettin T."/>
            <person name="Bruce D."/>
            <person name="Han C."/>
            <person name="Tapia R."/>
            <person name="Saunders E."/>
            <person name="Gilna P."/>
            <person name="Schmutz J."/>
            <person name="Larimer F."/>
            <person name="Land M."/>
            <person name="Hauser L."/>
            <person name="Kyrpides N."/>
            <person name="Kim E."/>
            <person name="Daly M.J."/>
            <person name="Fredrickson J.K."/>
            <person name="Makarova K.S."/>
            <person name="Gaidamakova E.K."/>
            <person name="Zhai M."/>
            <person name="Richardson P."/>
        </authorList>
    </citation>
    <scope>NUCLEOTIDE SEQUENCE</scope>
    <source>
        <strain evidence="10">DSM 11300</strain>
    </source>
</reference>
<dbReference type="Gene3D" id="3.40.640.10">
    <property type="entry name" value="Type I PLP-dependent aspartate aminotransferase-like (Major domain)"/>
    <property type="match status" value="1"/>
</dbReference>
<dbReference type="GO" id="GO:0030170">
    <property type="term" value="F:pyridoxal phosphate binding"/>
    <property type="evidence" value="ECO:0007669"/>
    <property type="project" value="InterPro"/>
</dbReference>
<dbReference type="PANTHER" id="PTHR46383">
    <property type="entry name" value="ASPARTATE AMINOTRANSFERASE"/>
    <property type="match status" value="1"/>
</dbReference>
<organism evidence="10 11">
    <name type="scientific">Deinococcus geothermalis (strain DSM 11300 / CIP 105573 / AG-3a)</name>
    <dbReference type="NCBI Taxonomy" id="319795"/>
    <lineage>
        <taxon>Bacteria</taxon>
        <taxon>Thermotogati</taxon>
        <taxon>Deinococcota</taxon>
        <taxon>Deinococci</taxon>
        <taxon>Deinococcales</taxon>
        <taxon>Deinococcaceae</taxon>
        <taxon>Deinococcus</taxon>
    </lineage>
</organism>
<evidence type="ECO:0000256" key="4">
    <source>
        <dbReference type="ARBA" id="ARBA00022679"/>
    </source>
</evidence>
<dbReference type="EMBL" id="CP000359">
    <property type="protein sequence ID" value="ABF45922.1"/>
    <property type="molecule type" value="Genomic_DNA"/>
</dbReference>
<sequence length="393" mass="41556">MSAPSAPAPFQLSARALSLKPSATVAVTSRALELQRAGVDVISMSVGEPDFDTPPHIKAAAIQAIEAGKTKYTPVGGIPELREAISAKFERENGLSYGPDAVTVTSGGKQALFNAFFALLNPGDEVLIPAPYWVSYPEMVALTGAVPVPVPTTPESGFQLDPGALEARVTARTRMIVLNSPGNPTGAVFSPEVLAAVAQIAQRHGLVIVSDEMYEHLVYGAEQVSIGRYAPEHTLTINGASKAYAMTGWRIGYAGGPRPVIAAMNALQSQSTSNASSVGQYAALAALTQHDETARFTEQARHAYRARRDRIVAGLNALGLPTPTPQGAFYVMANTTRIHSDELEAARRLLDEARVAVVPGTDFAAPGQVRLSYATSMERIEEVLRRIGAVVGA</sequence>
<comment type="similarity">
    <text evidence="2 8">Belongs to the class-I pyridoxal-phosphate-dependent aminotransferase family.</text>
</comment>
<evidence type="ECO:0000256" key="6">
    <source>
        <dbReference type="ARBA" id="ARBA00052185"/>
    </source>
</evidence>
<evidence type="ECO:0000256" key="3">
    <source>
        <dbReference type="ARBA" id="ARBA00022576"/>
    </source>
</evidence>
<dbReference type="InterPro" id="IPR015422">
    <property type="entry name" value="PyrdxlP-dep_Trfase_small"/>
</dbReference>
<dbReference type="InterPro" id="IPR015424">
    <property type="entry name" value="PyrdxlP-dep_Trfase"/>
</dbReference>
<evidence type="ECO:0000256" key="1">
    <source>
        <dbReference type="ARBA" id="ARBA00001933"/>
    </source>
</evidence>
<gene>
    <name evidence="10" type="ordered locus">Dgeo_1627</name>
</gene>
<evidence type="ECO:0000313" key="11">
    <source>
        <dbReference type="Proteomes" id="UP000002431"/>
    </source>
</evidence>
<dbReference type="SUPFAM" id="SSF53383">
    <property type="entry name" value="PLP-dependent transferases"/>
    <property type="match status" value="1"/>
</dbReference>
<dbReference type="Pfam" id="PF00155">
    <property type="entry name" value="Aminotran_1_2"/>
    <property type="match status" value="1"/>
</dbReference>
<dbReference type="CDD" id="cd00609">
    <property type="entry name" value="AAT_like"/>
    <property type="match status" value="1"/>
</dbReference>
<evidence type="ECO:0000256" key="2">
    <source>
        <dbReference type="ARBA" id="ARBA00007441"/>
    </source>
</evidence>
<dbReference type="RefSeq" id="WP_011530756.1">
    <property type="nucleotide sequence ID" value="NC_008025.1"/>
</dbReference>
<dbReference type="GO" id="GO:0033853">
    <property type="term" value="F:aspartate-prephenate aminotransferase activity"/>
    <property type="evidence" value="ECO:0007669"/>
    <property type="project" value="UniProtKB-EC"/>
</dbReference>
<dbReference type="PANTHER" id="PTHR46383:SF1">
    <property type="entry name" value="ASPARTATE AMINOTRANSFERASE"/>
    <property type="match status" value="1"/>
</dbReference>